<evidence type="ECO:0000259" key="8">
    <source>
        <dbReference type="PROSITE" id="PS51709"/>
    </source>
</evidence>
<dbReference type="GO" id="GO:0046872">
    <property type="term" value="F:metal ion binding"/>
    <property type="evidence" value="ECO:0007669"/>
    <property type="project" value="UniProtKB-KW"/>
</dbReference>
<dbReference type="GO" id="GO:0003924">
    <property type="term" value="F:GTPase activity"/>
    <property type="evidence" value="ECO:0007669"/>
    <property type="project" value="UniProtKB-UniRule"/>
</dbReference>
<feature type="binding site" evidence="6">
    <location>
        <position position="255"/>
    </location>
    <ligand>
        <name>K(+)</name>
        <dbReference type="ChEBI" id="CHEBI:29103"/>
    </ligand>
</feature>
<feature type="binding site" evidence="6">
    <location>
        <begin position="255"/>
        <end position="261"/>
    </location>
    <ligand>
        <name>GTP</name>
        <dbReference type="ChEBI" id="CHEBI:37565"/>
    </ligand>
</feature>
<comment type="caution">
    <text evidence="9">The sequence shown here is derived from an EMBL/GenBank/DDBJ whole genome shotgun (WGS) entry which is preliminary data.</text>
</comment>
<evidence type="ECO:0000256" key="6">
    <source>
        <dbReference type="HAMAP-Rule" id="MF_00379"/>
    </source>
</evidence>
<dbReference type="NCBIfam" id="TIGR00231">
    <property type="entry name" value="small_GTP"/>
    <property type="match status" value="1"/>
</dbReference>
<evidence type="ECO:0000256" key="3">
    <source>
        <dbReference type="ARBA" id="ARBA00022741"/>
    </source>
</evidence>
<protein>
    <recommendedName>
        <fullName evidence="6">tRNA modification GTPase MnmE</fullName>
        <ecNumber evidence="6">3.6.-.-</ecNumber>
    </recommendedName>
</protein>
<dbReference type="HAMAP" id="MF_00379">
    <property type="entry name" value="GTPase_MnmE"/>
    <property type="match status" value="1"/>
</dbReference>
<dbReference type="InterPro" id="IPR027368">
    <property type="entry name" value="MnmE_dom2"/>
</dbReference>
<dbReference type="Proteomes" id="UP000240638">
    <property type="component" value="Unassembled WGS sequence"/>
</dbReference>
<feature type="binding site" evidence="6">
    <location>
        <position position="130"/>
    </location>
    <ligand>
        <name>(6S)-5-formyl-5,6,7,8-tetrahydrofolate</name>
        <dbReference type="ChEBI" id="CHEBI:57457"/>
    </ligand>
</feature>
<dbReference type="InterPro" id="IPR027266">
    <property type="entry name" value="TrmE/GcvT-like"/>
</dbReference>
<evidence type="ECO:0000313" key="10">
    <source>
        <dbReference type="Proteomes" id="UP000240638"/>
    </source>
</evidence>
<comment type="caution">
    <text evidence="6">Lacks conserved residue(s) required for the propagation of feature annotation.</text>
</comment>
<evidence type="ECO:0000256" key="2">
    <source>
        <dbReference type="ARBA" id="ARBA00022694"/>
    </source>
</evidence>
<reference evidence="9 10" key="1">
    <citation type="submission" date="2018-03" db="EMBL/GenBank/DDBJ databases">
        <title>Whole genome analyses suggest that Burkholderia sensu lato contains two further novel genera in the rhizoxinica-symbiotica group Mycetohabitans gen. nov., and Trinickia gen. nov.: implications for the evolution of diazotrophy and nodulation in the Burkholderiaceae.</title>
        <authorList>
            <person name="Estrada De Los Santos P."/>
            <person name="Palmer M."/>
            <person name="Chavez-Ramirez B."/>
            <person name="Steenkamp E.T."/>
            <person name="Hirsch A.M."/>
            <person name="Manyaka P."/>
            <person name="Maluk M."/>
            <person name="Lafos M."/>
            <person name="Crook M."/>
            <person name="Gross E."/>
            <person name="Simon M.F."/>
            <person name="Bueno Dos Reis Junior F."/>
            <person name="Poole P.S."/>
            <person name="Venter S.N."/>
            <person name="James E.K."/>
        </authorList>
    </citation>
    <scope>NUCLEOTIDE SEQUENCE [LARGE SCALE GENOMIC DNA]</scope>
    <source>
        <strain evidence="9 10">JPY-366</strain>
    </source>
</reference>
<keyword evidence="6" id="KW-0378">Hydrolase</keyword>
<feature type="binding site" evidence="6">
    <location>
        <position position="240"/>
    </location>
    <ligand>
        <name>Mg(2+)</name>
        <dbReference type="ChEBI" id="CHEBI:18420"/>
    </ligand>
</feature>
<keyword evidence="6" id="KW-0460">Magnesium</keyword>
<feature type="binding site" evidence="6">
    <location>
        <position position="467"/>
    </location>
    <ligand>
        <name>(6S)-5-formyl-5,6,7,8-tetrahydrofolate</name>
        <dbReference type="ChEBI" id="CHEBI:57457"/>
    </ligand>
</feature>
<evidence type="ECO:0000256" key="5">
    <source>
        <dbReference type="ARBA" id="ARBA00023134"/>
    </source>
</evidence>
<feature type="binding site" evidence="6">
    <location>
        <position position="87"/>
    </location>
    <ligand>
        <name>(6S)-5-formyl-5,6,7,8-tetrahydrofolate</name>
        <dbReference type="ChEBI" id="CHEBI:57457"/>
    </ligand>
</feature>
<dbReference type="CDD" id="cd14858">
    <property type="entry name" value="TrmE_N"/>
    <property type="match status" value="1"/>
</dbReference>
<feature type="binding site" evidence="6">
    <location>
        <begin position="280"/>
        <end position="283"/>
    </location>
    <ligand>
        <name>GTP</name>
        <dbReference type="ChEBI" id="CHEBI:37565"/>
    </ligand>
</feature>
<dbReference type="InterPro" id="IPR031168">
    <property type="entry name" value="G_TrmE"/>
</dbReference>
<proteinExistence type="inferred from homology"/>
<evidence type="ECO:0000256" key="7">
    <source>
        <dbReference type="RuleBase" id="RU003313"/>
    </source>
</evidence>
<dbReference type="Gene3D" id="1.20.120.430">
    <property type="entry name" value="tRNA modification GTPase MnmE domain 2"/>
    <property type="match status" value="1"/>
</dbReference>
<keyword evidence="5 6" id="KW-0342">GTP-binding</keyword>
<dbReference type="GO" id="GO:0002098">
    <property type="term" value="P:tRNA wobble uridine modification"/>
    <property type="evidence" value="ECO:0007669"/>
    <property type="project" value="TreeGrafter"/>
</dbReference>
<dbReference type="GO" id="GO:0005829">
    <property type="term" value="C:cytosol"/>
    <property type="evidence" value="ECO:0007669"/>
    <property type="project" value="TreeGrafter"/>
</dbReference>
<dbReference type="EMBL" id="PYUC01000003">
    <property type="protein sequence ID" value="PTB21634.1"/>
    <property type="molecule type" value="Genomic_DNA"/>
</dbReference>
<dbReference type="CDD" id="cd04164">
    <property type="entry name" value="trmE"/>
    <property type="match status" value="1"/>
</dbReference>
<dbReference type="PRINTS" id="PR00326">
    <property type="entry name" value="GTP1OBG"/>
</dbReference>
<dbReference type="InterPro" id="IPR005225">
    <property type="entry name" value="Small_GTP-bd"/>
</dbReference>
<dbReference type="Pfam" id="PF12631">
    <property type="entry name" value="MnmE_helical"/>
    <property type="match status" value="1"/>
</dbReference>
<dbReference type="InterPro" id="IPR025867">
    <property type="entry name" value="MnmE_helical"/>
</dbReference>
<evidence type="ECO:0000256" key="1">
    <source>
        <dbReference type="ARBA" id="ARBA00011043"/>
    </source>
</evidence>
<dbReference type="Gene3D" id="3.40.50.300">
    <property type="entry name" value="P-loop containing nucleotide triphosphate hydrolases"/>
    <property type="match status" value="1"/>
</dbReference>
<sequence length="467" mass="49848">MLSIDSDPIVAIATAPGRGGIGVVRISCGRGGEAAAETLMRALCGQTLAPRHASYVAFVDAGGAVLDRGIALYFPAPHSYTGEHVIELQGHGGPVVLQLVLQRCMEAGKAFALRLAEPGEFTRRAFLNDKLDLAQAEAVADLIEASTEAAARSAGRSLEGAFSQDIRALVDEVIALRMLVEATLDFPEEEIDFLEAADARGKLAHTHERLDRVLIEARQGALLREGLSVVLAGQPNVGKSSLLNALAGAELAIVTPVAGTTRDKVAQTIQIEGIPLHIIDTAGLRETEDEVEKIGIARTWGEIEKADVILHLLDARTGVTAEDALIAARFPTGMPVVRILNKTDLTDVGPEVNRLVAADGDGGICEVRLSAKKSEGIDLLRAELLRIAGWQAGTESVYLARERHLIALRAAREHLSLAAEHAELGNRSLDLFAEELRLAQEELNSITGEFTSDDLLGVIFSRFCIGK</sequence>
<dbReference type="NCBIfam" id="NF003661">
    <property type="entry name" value="PRK05291.1-3"/>
    <property type="match status" value="1"/>
</dbReference>
<dbReference type="PROSITE" id="PS51709">
    <property type="entry name" value="G_TRME"/>
    <property type="match status" value="1"/>
</dbReference>
<evidence type="ECO:0000256" key="4">
    <source>
        <dbReference type="ARBA" id="ARBA00022958"/>
    </source>
</evidence>
<dbReference type="NCBIfam" id="TIGR00450">
    <property type="entry name" value="mnmE_trmE_thdF"/>
    <property type="match status" value="1"/>
</dbReference>
<dbReference type="InterPro" id="IPR006073">
    <property type="entry name" value="GTP-bd"/>
</dbReference>
<organism evidence="9 10">
    <name type="scientific">Trinickia symbiotica</name>
    <dbReference type="NCBI Taxonomy" id="863227"/>
    <lineage>
        <taxon>Bacteria</taxon>
        <taxon>Pseudomonadati</taxon>
        <taxon>Pseudomonadota</taxon>
        <taxon>Betaproteobacteria</taxon>
        <taxon>Burkholderiales</taxon>
        <taxon>Burkholderiaceae</taxon>
        <taxon>Trinickia</taxon>
    </lineage>
</organism>
<evidence type="ECO:0000313" key="9">
    <source>
        <dbReference type="EMBL" id="PTB21634.1"/>
    </source>
</evidence>
<dbReference type="GO" id="GO:0005525">
    <property type="term" value="F:GTP binding"/>
    <property type="evidence" value="ECO:0007669"/>
    <property type="project" value="UniProtKB-UniRule"/>
</dbReference>
<keyword evidence="2 6" id="KW-0819">tRNA processing</keyword>
<feature type="binding site" evidence="6">
    <location>
        <begin position="236"/>
        <end position="241"/>
    </location>
    <ligand>
        <name>GTP</name>
        <dbReference type="ChEBI" id="CHEBI:37565"/>
    </ligand>
</feature>
<dbReference type="SUPFAM" id="SSF52540">
    <property type="entry name" value="P-loop containing nucleoside triphosphate hydrolases"/>
    <property type="match status" value="1"/>
</dbReference>
<dbReference type="Gene3D" id="3.30.1360.120">
    <property type="entry name" value="Probable tRNA modification gtpase trme, domain 1"/>
    <property type="match status" value="1"/>
</dbReference>
<comment type="subcellular location">
    <subcellularLocation>
        <location evidence="6">Cytoplasm</location>
    </subcellularLocation>
</comment>
<comment type="subunit">
    <text evidence="6">Homodimer. Heterotetramer of two MnmE and two MnmG subunits.</text>
</comment>
<feature type="binding site" evidence="6">
    <location>
        <position position="257"/>
    </location>
    <ligand>
        <name>K(+)</name>
        <dbReference type="ChEBI" id="CHEBI:29103"/>
    </ligand>
</feature>
<keyword evidence="6" id="KW-0479">Metal-binding</keyword>
<comment type="cofactor">
    <cofactor evidence="6">
        <name>K(+)</name>
        <dbReference type="ChEBI" id="CHEBI:29103"/>
    </cofactor>
    <text evidence="6">Binds 1 potassium ion per subunit.</text>
</comment>
<dbReference type="PANTHER" id="PTHR42714">
    <property type="entry name" value="TRNA MODIFICATION GTPASE GTPBP3"/>
    <property type="match status" value="1"/>
</dbReference>
<feature type="binding site" evidence="6">
    <location>
        <position position="25"/>
    </location>
    <ligand>
        <name>(6S)-5-formyl-5,6,7,8-tetrahydrofolate</name>
        <dbReference type="ChEBI" id="CHEBI:57457"/>
    </ligand>
</feature>
<feature type="binding site" evidence="6">
    <location>
        <position position="236"/>
    </location>
    <ligand>
        <name>K(+)</name>
        <dbReference type="ChEBI" id="CHEBI:29103"/>
    </ligand>
</feature>
<dbReference type="InterPro" id="IPR027417">
    <property type="entry name" value="P-loop_NTPase"/>
</dbReference>
<dbReference type="InterPro" id="IPR018948">
    <property type="entry name" value="GTP-bd_TrmE_N"/>
</dbReference>
<gene>
    <name evidence="6" type="primary">mnmE</name>
    <name evidence="6" type="synonym">trmE</name>
    <name evidence="9" type="ORF">C9I57_08385</name>
</gene>
<dbReference type="Pfam" id="PF10396">
    <property type="entry name" value="TrmE_N"/>
    <property type="match status" value="1"/>
</dbReference>
<dbReference type="Pfam" id="PF01926">
    <property type="entry name" value="MMR_HSR1"/>
    <property type="match status" value="1"/>
</dbReference>
<dbReference type="InterPro" id="IPR004520">
    <property type="entry name" value="GTPase_MnmE"/>
</dbReference>
<dbReference type="EC" id="3.6.-.-" evidence="6"/>
<dbReference type="AlphaFoldDB" id="A0A2T3XYQ0"/>
<comment type="similarity">
    <text evidence="1 6 7">Belongs to the TRAFAC class TrmE-Era-EngA-EngB-Septin-like GTPase superfamily. TrmE GTPase family.</text>
</comment>
<comment type="function">
    <text evidence="6">Exhibits a very high intrinsic GTPase hydrolysis rate. Involved in the addition of a carboxymethylaminomethyl (cmnm) group at the wobble position (U34) of certain tRNAs, forming tRNA-cmnm(5)s(2)U34.</text>
</comment>
<feature type="domain" description="TrmE-type G" evidence="8">
    <location>
        <begin position="226"/>
        <end position="389"/>
    </location>
</feature>
<feature type="binding site" evidence="6">
    <location>
        <position position="260"/>
    </location>
    <ligand>
        <name>K(+)</name>
        <dbReference type="ChEBI" id="CHEBI:29103"/>
    </ligand>
</feature>
<accession>A0A2T3XYQ0</accession>
<keyword evidence="6" id="KW-0963">Cytoplasm</keyword>
<dbReference type="PANTHER" id="PTHR42714:SF2">
    <property type="entry name" value="TRNA MODIFICATION GTPASE GTPBP3, MITOCHONDRIAL"/>
    <property type="match status" value="1"/>
</dbReference>
<keyword evidence="3 6" id="KW-0547">Nucleotide-binding</keyword>
<dbReference type="GO" id="GO:0030488">
    <property type="term" value="P:tRNA methylation"/>
    <property type="evidence" value="ECO:0007669"/>
    <property type="project" value="TreeGrafter"/>
</dbReference>
<feature type="binding site" evidence="6">
    <location>
        <position position="261"/>
    </location>
    <ligand>
        <name>Mg(2+)</name>
        <dbReference type="ChEBI" id="CHEBI:18420"/>
    </ligand>
</feature>
<keyword evidence="4 6" id="KW-0630">Potassium</keyword>
<dbReference type="RefSeq" id="WP_107150135.1">
    <property type="nucleotide sequence ID" value="NZ_PYUC01000003.1"/>
</dbReference>
<name>A0A2T3XYQ0_9BURK</name>